<keyword evidence="3" id="KW-0804">Transcription</keyword>
<dbReference type="Gene3D" id="1.10.10.10">
    <property type="entry name" value="Winged helix-like DNA-binding domain superfamily/Winged helix DNA-binding domain"/>
    <property type="match status" value="1"/>
</dbReference>
<name>A0A1V6C517_UNCT6</name>
<dbReference type="InterPro" id="IPR036390">
    <property type="entry name" value="WH_DNA-bd_sf"/>
</dbReference>
<dbReference type="Pfam" id="PF09339">
    <property type="entry name" value="HTH_IclR"/>
    <property type="match status" value="1"/>
</dbReference>
<dbReference type="PROSITE" id="PS51078">
    <property type="entry name" value="ICLR_ED"/>
    <property type="match status" value="1"/>
</dbReference>
<dbReference type="Pfam" id="PF01614">
    <property type="entry name" value="IclR_C"/>
    <property type="match status" value="1"/>
</dbReference>
<dbReference type="AlphaFoldDB" id="A0A1V6C517"/>
<keyword evidence="2" id="KW-0238">DNA-binding</keyword>
<dbReference type="GO" id="GO:0045892">
    <property type="term" value="P:negative regulation of DNA-templated transcription"/>
    <property type="evidence" value="ECO:0007669"/>
    <property type="project" value="TreeGrafter"/>
</dbReference>
<dbReference type="SUPFAM" id="SSF46785">
    <property type="entry name" value="Winged helix' DNA-binding domain"/>
    <property type="match status" value="1"/>
</dbReference>
<evidence type="ECO:0000256" key="2">
    <source>
        <dbReference type="ARBA" id="ARBA00023125"/>
    </source>
</evidence>
<sequence>MKKIAVVDKIVKIIEIVAENNGIYTMSDISKALNMQSSTTYNLLQNLVISGYLEKDQNSKKYKIGNELLELIKPVSKRKIIITASEKVIKELAEKVQESVVLAIFYNGERYIIAKAEYTDHLVNVNLDLFQKTTCYETVTGRILLAYLSETELKEYVRRHGYPEKKWNGILNFTSLNSAIKEIQKKQIVINKTNEVSAVAVPVFGPDKSVWASLGIYLPTTRFTNSKKNQLIEEVKRAAGEISKNLIEEKK</sequence>
<dbReference type="PANTHER" id="PTHR30136:SF24">
    <property type="entry name" value="HTH-TYPE TRANSCRIPTIONAL REPRESSOR ALLR"/>
    <property type="match status" value="1"/>
</dbReference>
<evidence type="ECO:0000259" key="5">
    <source>
        <dbReference type="PROSITE" id="PS51078"/>
    </source>
</evidence>
<dbReference type="GO" id="GO:0003677">
    <property type="term" value="F:DNA binding"/>
    <property type="evidence" value="ECO:0007669"/>
    <property type="project" value="UniProtKB-KW"/>
</dbReference>
<evidence type="ECO:0000313" key="6">
    <source>
        <dbReference type="EMBL" id="OQB71950.1"/>
    </source>
</evidence>
<dbReference type="PROSITE" id="PS51077">
    <property type="entry name" value="HTH_ICLR"/>
    <property type="match status" value="1"/>
</dbReference>
<dbReference type="SMART" id="SM00346">
    <property type="entry name" value="HTH_ICLR"/>
    <property type="match status" value="1"/>
</dbReference>
<dbReference type="PANTHER" id="PTHR30136">
    <property type="entry name" value="HELIX-TURN-HELIX TRANSCRIPTIONAL REGULATOR, ICLR FAMILY"/>
    <property type="match status" value="1"/>
</dbReference>
<feature type="domain" description="IclR-ED" evidence="5">
    <location>
        <begin position="67"/>
        <end position="248"/>
    </location>
</feature>
<reference evidence="6" key="1">
    <citation type="submission" date="2017-02" db="EMBL/GenBank/DDBJ databases">
        <title>Delving into the versatile metabolic prowess of the omnipresent phylum Bacteroidetes.</title>
        <authorList>
            <person name="Nobu M.K."/>
            <person name="Mei R."/>
            <person name="Narihiro T."/>
            <person name="Kuroda K."/>
            <person name="Liu W.-T."/>
        </authorList>
    </citation>
    <scope>NUCLEOTIDE SEQUENCE</scope>
    <source>
        <strain evidence="6">ADurb.Bin131</strain>
    </source>
</reference>
<evidence type="ECO:0000256" key="3">
    <source>
        <dbReference type="ARBA" id="ARBA00023163"/>
    </source>
</evidence>
<dbReference type="InterPro" id="IPR036388">
    <property type="entry name" value="WH-like_DNA-bd_sf"/>
</dbReference>
<evidence type="ECO:0000259" key="4">
    <source>
        <dbReference type="PROSITE" id="PS51077"/>
    </source>
</evidence>
<evidence type="ECO:0000256" key="1">
    <source>
        <dbReference type="ARBA" id="ARBA00023015"/>
    </source>
</evidence>
<organism evidence="6">
    <name type="scientific">candidate division TA06 bacterium ADurb.Bin131</name>
    <dbReference type="NCBI Taxonomy" id="1852827"/>
    <lineage>
        <taxon>Bacteria</taxon>
        <taxon>Bacteria division TA06</taxon>
    </lineage>
</organism>
<dbReference type="SUPFAM" id="SSF55781">
    <property type="entry name" value="GAF domain-like"/>
    <property type="match status" value="1"/>
</dbReference>
<dbReference type="InterPro" id="IPR050707">
    <property type="entry name" value="HTH_MetabolicPath_Reg"/>
</dbReference>
<proteinExistence type="predicted"/>
<protein>
    <submittedName>
        <fullName evidence="6">Transcriptional regulator KdgR</fullName>
    </submittedName>
</protein>
<dbReference type="GO" id="GO:0003700">
    <property type="term" value="F:DNA-binding transcription factor activity"/>
    <property type="evidence" value="ECO:0007669"/>
    <property type="project" value="TreeGrafter"/>
</dbReference>
<comment type="caution">
    <text evidence="6">The sequence shown here is derived from an EMBL/GenBank/DDBJ whole genome shotgun (WGS) entry which is preliminary data.</text>
</comment>
<dbReference type="InterPro" id="IPR014757">
    <property type="entry name" value="Tscrpt_reg_IclR_C"/>
</dbReference>
<dbReference type="InterPro" id="IPR029016">
    <property type="entry name" value="GAF-like_dom_sf"/>
</dbReference>
<gene>
    <name evidence="6" type="primary">kdgR</name>
    <name evidence="6" type="ORF">BWX89_01510</name>
</gene>
<dbReference type="Proteomes" id="UP000485562">
    <property type="component" value="Unassembled WGS sequence"/>
</dbReference>
<dbReference type="Gene3D" id="3.30.450.40">
    <property type="match status" value="1"/>
</dbReference>
<dbReference type="InterPro" id="IPR005471">
    <property type="entry name" value="Tscrpt_reg_IclR_N"/>
</dbReference>
<accession>A0A1V6C517</accession>
<keyword evidence="1" id="KW-0805">Transcription regulation</keyword>
<feature type="domain" description="HTH iclR-type" evidence="4">
    <location>
        <begin position="4"/>
        <end position="66"/>
    </location>
</feature>
<dbReference type="EMBL" id="MWDQ01000146">
    <property type="protein sequence ID" value="OQB71950.1"/>
    <property type="molecule type" value="Genomic_DNA"/>
</dbReference>